<dbReference type="RefSeq" id="WP_343761436.1">
    <property type="nucleotide sequence ID" value="NZ_BAAACG010000009.1"/>
</dbReference>
<evidence type="ECO:0000313" key="6">
    <source>
        <dbReference type="EMBL" id="GAA0740584.1"/>
    </source>
</evidence>
<dbReference type="PANTHER" id="PTHR10429:SF0">
    <property type="entry name" value="DNA-3-METHYLADENINE GLYCOSYLASE"/>
    <property type="match status" value="1"/>
</dbReference>
<gene>
    <name evidence="6" type="ORF">GCM10008906_20780</name>
</gene>
<evidence type="ECO:0000313" key="7">
    <source>
        <dbReference type="Proteomes" id="UP001501510"/>
    </source>
</evidence>
<dbReference type="InterPro" id="IPR011034">
    <property type="entry name" value="Formyl_transferase-like_C_sf"/>
</dbReference>
<organism evidence="6 7">
    <name type="scientific">Clostridium oceanicum</name>
    <dbReference type="NCBI Taxonomy" id="1543"/>
    <lineage>
        <taxon>Bacteria</taxon>
        <taxon>Bacillati</taxon>
        <taxon>Bacillota</taxon>
        <taxon>Clostridia</taxon>
        <taxon>Eubacteriales</taxon>
        <taxon>Clostridiaceae</taxon>
        <taxon>Clostridium</taxon>
    </lineage>
</organism>
<keyword evidence="2 5" id="KW-0227">DNA damage</keyword>
<keyword evidence="4 5" id="KW-0234">DNA repair</keyword>
<comment type="caution">
    <text evidence="6">The sequence shown here is derived from an EMBL/GenBank/DDBJ whole genome shotgun (WGS) entry which is preliminary data.</text>
</comment>
<dbReference type="Gene3D" id="3.10.300.10">
    <property type="entry name" value="Methylpurine-DNA glycosylase (MPG)"/>
    <property type="match status" value="1"/>
</dbReference>
<dbReference type="EMBL" id="BAAACG010000009">
    <property type="protein sequence ID" value="GAA0740584.1"/>
    <property type="molecule type" value="Genomic_DNA"/>
</dbReference>
<reference evidence="7" key="1">
    <citation type="journal article" date="2019" name="Int. J. Syst. Evol. Microbiol.">
        <title>The Global Catalogue of Microorganisms (GCM) 10K type strain sequencing project: providing services to taxonomists for standard genome sequencing and annotation.</title>
        <authorList>
            <consortium name="The Broad Institute Genomics Platform"/>
            <consortium name="The Broad Institute Genome Sequencing Center for Infectious Disease"/>
            <person name="Wu L."/>
            <person name="Ma J."/>
        </authorList>
    </citation>
    <scope>NUCLEOTIDE SEQUENCE [LARGE SCALE GENOMIC DNA]</scope>
    <source>
        <strain evidence="7">JCM 1407</strain>
    </source>
</reference>
<evidence type="ECO:0000256" key="3">
    <source>
        <dbReference type="ARBA" id="ARBA00022801"/>
    </source>
</evidence>
<name>A0ABP3UW63_9CLOT</name>
<accession>A0ABP3UW63</accession>
<sequence length="205" mass="23674">MKISKDFYARDARIVAKDLLGKIIVHKVDGIKLKGKIVETEAYIGNIDKACHAYGGKITPKIKPLYGTPGIAYVYFIYGKYFCFNVITKKEGEAEGVLIRAVEPIEGLEKMSYLRFQKSLNEITKAQRGNLTSGPSKFCMAFNIDKNNNEQKLYEGQLYIEEEKIKEKFEIVEDKRIGIDYAKEAKDFLWRYYINNNKWVSVKKK</sequence>
<dbReference type="Pfam" id="PF02245">
    <property type="entry name" value="Pur_DNA_glyco"/>
    <property type="match status" value="1"/>
</dbReference>
<dbReference type="EC" id="3.2.2.-" evidence="5"/>
<evidence type="ECO:0000256" key="4">
    <source>
        <dbReference type="ARBA" id="ARBA00023204"/>
    </source>
</evidence>
<evidence type="ECO:0000256" key="5">
    <source>
        <dbReference type="HAMAP-Rule" id="MF_00527"/>
    </source>
</evidence>
<dbReference type="PANTHER" id="PTHR10429">
    <property type="entry name" value="DNA-3-METHYLADENINE GLYCOSYLASE"/>
    <property type="match status" value="1"/>
</dbReference>
<dbReference type="SUPFAM" id="SSF50486">
    <property type="entry name" value="FMT C-terminal domain-like"/>
    <property type="match status" value="1"/>
</dbReference>
<evidence type="ECO:0000256" key="2">
    <source>
        <dbReference type="ARBA" id="ARBA00022763"/>
    </source>
</evidence>
<dbReference type="InterPro" id="IPR036995">
    <property type="entry name" value="MPG_sf"/>
</dbReference>
<dbReference type="Proteomes" id="UP001501510">
    <property type="component" value="Unassembled WGS sequence"/>
</dbReference>
<comment type="similarity">
    <text evidence="1 5">Belongs to the DNA glycosylase MPG family.</text>
</comment>
<proteinExistence type="inferred from homology"/>
<dbReference type="HAMAP" id="MF_00527">
    <property type="entry name" value="3MGH"/>
    <property type="match status" value="1"/>
</dbReference>
<dbReference type="NCBIfam" id="TIGR00567">
    <property type="entry name" value="3mg"/>
    <property type="match status" value="1"/>
</dbReference>
<dbReference type="CDD" id="cd00540">
    <property type="entry name" value="AAG"/>
    <property type="match status" value="1"/>
</dbReference>
<dbReference type="InterPro" id="IPR003180">
    <property type="entry name" value="MPG"/>
</dbReference>
<keyword evidence="3 5" id="KW-0378">Hydrolase</keyword>
<dbReference type="NCBIfam" id="NF002001">
    <property type="entry name" value="PRK00802.1-1"/>
    <property type="match status" value="1"/>
</dbReference>
<keyword evidence="7" id="KW-1185">Reference proteome</keyword>
<evidence type="ECO:0000256" key="1">
    <source>
        <dbReference type="ARBA" id="ARBA00009232"/>
    </source>
</evidence>
<protein>
    <recommendedName>
        <fullName evidence="5">Putative 3-methyladenine DNA glycosylase</fullName>
        <ecNumber evidence="5">3.2.2.-</ecNumber>
    </recommendedName>
</protein>